<name>X0YED6_9ZZZZ</name>
<dbReference type="Gene3D" id="3.30.460.10">
    <property type="entry name" value="Beta Polymerase, domain 2"/>
    <property type="match status" value="1"/>
</dbReference>
<sequence length="33" mass="3888">MLVVEYDPQWPRRYEEERSRIAAALGRLIAGIE</sequence>
<accession>X0YED6</accession>
<comment type="caution">
    <text evidence="1">The sequence shown here is derived from an EMBL/GenBank/DDBJ whole genome shotgun (WGS) entry which is preliminary data.</text>
</comment>
<proteinExistence type="predicted"/>
<evidence type="ECO:0000313" key="1">
    <source>
        <dbReference type="EMBL" id="GAG47038.1"/>
    </source>
</evidence>
<dbReference type="InterPro" id="IPR043519">
    <property type="entry name" value="NT_sf"/>
</dbReference>
<organism evidence="1">
    <name type="scientific">marine sediment metagenome</name>
    <dbReference type="NCBI Taxonomy" id="412755"/>
    <lineage>
        <taxon>unclassified sequences</taxon>
        <taxon>metagenomes</taxon>
        <taxon>ecological metagenomes</taxon>
    </lineage>
</organism>
<protein>
    <recommendedName>
        <fullName evidence="2">GrpB family protein</fullName>
    </recommendedName>
</protein>
<feature type="non-terminal residue" evidence="1">
    <location>
        <position position="33"/>
    </location>
</feature>
<dbReference type="SUPFAM" id="SSF81301">
    <property type="entry name" value="Nucleotidyltransferase"/>
    <property type="match status" value="1"/>
</dbReference>
<evidence type="ECO:0008006" key="2">
    <source>
        <dbReference type="Google" id="ProtNLM"/>
    </source>
</evidence>
<reference evidence="1" key="1">
    <citation type="journal article" date="2014" name="Front. Microbiol.">
        <title>High frequency of phylogenetically diverse reductive dehalogenase-homologous genes in deep subseafloor sedimentary metagenomes.</title>
        <authorList>
            <person name="Kawai M."/>
            <person name="Futagami T."/>
            <person name="Toyoda A."/>
            <person name="Takaki Y."/>
            <person name="Nishi S."/>
            <person name="Hori S."/>
            <person name="Arai W."/>
            <person name="Tsubouchi T."/>
            <person name="Morono Y."/>
            <person name="Uchiyama I."/>
            <person name="Ito T."/>
            <person name="Fujiyama A."/>
            <person name="Inagaki F."/>
            <person name="Takami H."/>
        </authorList>
    </citation>
    <scope>NUCLEOTIDE SEQUENCE</scope>
    <source>
        <strain evidence="1">Expedition CK06-06</strain>
    </source>
</reference>
<dbReference type="EMBL" id="BARS01055580">
    <property type="protein sequence ID" value="GAG47038.1"/>
    <property type="molecule type" value="Genomic_DNA"/>
</dbReference>
<gene>
    <name evidence="1" type="ORF">S01H1_82035</name>
</gene>
<dbReference type="AlphaFoldDB" id="X0YED6"/>